<protein>
    <recommendedName>
        <fullName evidence="3">HEAT repeat domain-containing protein</fullName>
    </recommendedName>
</protein>
<dbReference type="Gene3D" id="1.25.10.10">
    <property type="entry name" value="Leucine-rich Repeat Variant"/>
    <property type="match status" value="1"/>
</dbReference>
<dbReference type="RefSeq" id="WP_151969075.1">
    <property type="nucleotide sequence ID" value="NZ_AP019860.1"/>
</dbReference>
<keyword evidence="2" id="KW-1185">Reference proteome</keyword>
<gene>
    <name evidence="1" type="ORF">UABAM_03310</name>
</gene>
<dbReference type="EMBL" id="AP019860">
    <property type="protein sequence ID" value="BBM84949.1"/>
    <property type="molecule type" value="Genomic_DNA"/>
</dbReference>
<name>A0A5S9IN65_UABAM</name>
<evidence type="ECO:0000313" key="1">
    <source>
        <dbReference type="EMBL" id="BBM84949.1"/>
    </source>
</evidence>
<proteinExistence type="predicted"/>
<reference evidence="1 2" key="1">
    <citation type="submission" date="2019-08" db="EMBL/GenBank/DDBJ databases">
        <title>Complete genome sequence of Candidatus Uab amorphum.</title>
        <authorList>
            <person name="Shiratori T."/>
            <person name="Suzuki S."/>
            <person name="Kakizawa Y."/>
            <person name="Ishida K."/>
        </authorList>
    </citation>
    <scope>NUCLEOTIDE SEQUENCE [LARGE SCALE GENOMIC DNA]</scope>
    <source>
        <strain evidence="1 2">SRT547</strain>
    </source>
</reference>
<dbReference type="Proteomes" id="UP000326354">
    <property type="component" value="Chromosome"/>
</dbReference>
<sequence>MESEPTVCRKNKNKFSTQIILLLLLLPSCIEHTLIPGQIEQQGQISRRITPDHHDVLKGGLLKQKIASQTLVDRVRFLAFYPLHLMAMGNFVEQGELEKSLPSFERQNVIFASQNRRTREVKKMLTSEDRDTRELGAGLIEQKENIFTSLYNIDDYVRLAAIYKLRKYDFLEIKPHLTKLINDQNKFVRLETVRLLGFFPQEDIFPYIHEFLIDSNSMVRGEAIVTLNTLHNTRSIQKLWPMLEDSETYVRKKAVQALENLTKTSVDFPYNANKKIREENIALWKKKWFEKIR</sequence>
<dbReference type="KEGG" id="uam:UABAM_03310"/>
<dbReference type="SUPFAM" id="SSF48371">
    <property type="entry name" value="ARM repeat"/>
    <property type="match status" value="1"/>
</dbReference>
<dbReference type="InterPro" id="IPR011989">
    <property type="entry name" value="ARM-like"/>
</dbReference>
<evidence type="ECO:0000313" key="2">
    <source>
        <dbReference type="Proteomes" id="UP000326354"/>
    </source>
</evidence>
<dbReference type="AlphaFoldDB" id="A0A5S9IN65"/>
<evidence type="ECO:0008006" key="3">
    <source>
        <dbReference type="Google" id="ProtNLM"/>
    </source>
</evidence>
<accession>A0A5S9IN65</accession>
<dbReference type="InterPro" id="IPR016024">
    <property type="entry name" value="ARM-type_fold"/>
</dbReference>
<dbReference type="Pfam" id="PF13646">
    <property type="entry name" value="HEAT_2"/>
    <property type="match status" value="1"/>
</dbReference>
<organism evidence="1 2">
    <name type="scientific">Uabimicrobium amorphum</name>
    <dbReference type="NCBI Taxonomy" id="2596890"/>
    <lineage>
        <taxon>Bacteria</taxon>
        <taxon>Pseudomonadati</taxon>
        <taxon>Planctomycetota</taxon>
        <taxon>Candidatus Uabimicrobiia</taxon>
        <taxon>Candidatus Uabimicrobiales</taxon>
        <taxon>Candidatus Uabimicrobiaceae</taxon>
        <taxon>Candidatus Uabimicrobium</taxon>
    </lineage>
</organism>